<feature type="transmembrane region" description="Helical" evidence="1">
    <location>
        <begin position="122"/>
        <end position="139"/>
    </location>
</feature>
<evidence type="ECO:0000313" key="2">
    <source>
        <dbReference type="EMBL" id="GMS81251.1"/>
    </source>
</evidence>
<keyword evidence="3" id="KW-1185">Reference proteome</keyword>
<feature type="transmembrane region" description="Helical" evidence="1">
    <location>
        <begin position="220"/>
        <end position="238"/>
    </location>
</feature>
<keyword evidence="1" id="KW-0812">Transmembrane</keyword>
<comment type="caution">
    <text evidence="2">The sequence shown here is derived from an EMBL/GenBank/DDBJ whole genome shotgun (WGS) entry which is preliminary data.</text>
</comment>
<feature type="transmembrane region" description="Helical" evidence="1">
    <location>
        <begin position="92"/>
        <end position="110"/>
    </location>
</feature>
<feature type="non-terminal residue" evidence="2">
    <location>
        <position position="1"/>
    </location>
</feature>
<evidence type="ECO:0008006" key="4">
    <source>
        <dbReference type="Google" id="ProtNLM"/>
    </source>
</evidence>
<accession>A0AAV5SD04</accession>
<proteinExistence type="predicted"/>
<dbReference type="Proteomes" id="UP001432027">
    <property type="component" value="Unassembled WGS sequence"/>
</dbReference>
<evidence type="ECO:0000256" key="1">
    <source>
        <dbReference type="SAM" id="Phobius"/>
    </source>
</evidence>
<feature type="transmembrane region" description="Helical" evidence="1">
    <location>
        <begin position="181"/>
        <end position="200"/>
    </location>
</feature>
<reference evidence="2" key="1">
    <citation type="submission" date="2023-10" db="EMBL/GenBank/DDBJ databases">
        <title>Genome assembly of Pristionchus species.</title>
        <authorList>
            <person name="Yoshida K."/>
            <person name="Sommer R.J."/>
        </authorList>
    </citation>
    <scope>NUCLEOTIDE SEQUENCE</scope>
    <source>
        <strain evidence="2">RS0144</strain>
    </source>
</reference>
<name>A0AAV5SD04_9BILA</name>
<gene>
    <name evidence="2" type="ORF">PENTCL1PPCAC_3426</name>
</gene>
<organism evidence="2 3">
    <name type="scientific">Pristionchus entomophagus</name>
    <dbReference type="NCBI Taxonomy" id="358040"/>
    <lineage>
        <taxon>Eukaryota</taxon>
        <taxon>Metazoa</taxon>
        <taxon>Ecdysozoa</taxon>
        <taxon>Nematoda</taxon>
        <taxon>Chromadorea</taxon>
        <taxon>Rhabditida</taxon>
        <taxon>Rhabditina</taxon>
        <taxon>Diplogasteromorpha</taxon>
        <taxon>Diplogasteroidea</taxon>
        <taxon>Neodiplogasteridae</taxon>
        <taxon>Pristionchus</taxon>
    </lineage>
</organism>
<dbReference type="EMBL" id="BTSX01000001">
    <property type="protein sequence ID" value="GMS81251.1"/>
    <property type="molecule type" value="Genomic_DNA"/>
</dbReference>
<feature type="non-terminal residue" evidence="2">
    <location>
        <position position="255"/>
    </location>
</feature>
<sequence length="255" mass="29461">GEKNMGNTCGEPLSFAEVAPEVAATASTLALTLFIAGEPFLRLNYRYNLLVVLVFESIRRVGSLFERWYEREGRCKYDLATLVEVMKTSMSVLYILEYAFVMFIILRLVNHARFWLRDTRTWVQYVLPTAFSVCPLVVVAQETFSGKTEPILRALQVHSIFIMQALSLVGVIVLWRRLVAFRHLLLIIAVLLIIELPASAEPIYETYFEPSQTLEDIKRFYAEYANIIFAVVTFAILLRQRIVVYRSRVCWEDDK</sequence>
<protein>
    <recommendedName>
        <fullName evidence="4">G protein-coupled receptor</fullName>
    </recommendedName>
</protein>
<evidence type="ECO:0000313" key="3">
    <source>
        <dbReference type="Proteomes" id="UP001432027"/>
    </source>
</evidence>
<keyword evidence="1" id="KW-1133">Transmembrane helix</keyword>
<keyword evidence="1" id="KW-0472">Membrane</keyword>
<dbReference type="AlphaFoldDB" id="A0AAV5SD04"/>
<feature type="transmembrane region" description="Helical" evidence="1">
    <location>
        <begin position="151"/>
        <end position="174"/>
    </location>
</feature>